<dbReference type="InterPro" id="IPR018811">
    <property type="entry name" value="MRX11"/>
</dbReference>
<dbReference type="Proteomes" id="UP000799779">
    <property type="component" value="Unassembled WGS sequence"/>
</dbReference>
<dbReference type="OrthoDB" id="5194044at2759"/>
<name>A0A6A5WD34_9PLEO</name>
<gene>
    <name evidence="1" type="ORF">P154DRAFT_622832</name>
</gene>
<dbReference type="PANTHER" id="PTHR28002">
    <property type="entry name" value="MIOREX COMPLEX COMPONENT 11"/>
    <property type="match status" value="1"/>
</dbReference>
<accession>A0A6A5WD34</accession>
<evidence type="ECO:0000313" key="2">
    <source>
        <dbReference type="Proteomes" id="UP000799779"/>
    </source>
</evidence>
<dbReference type="PANTHER" id="PTHR28002:SF1">
    <property type="entry name" value="MIOREX COMPLEX COMPONENT 11"/>
    <property type="match status" value="1"/>
</dbReference>
<dbReference type="GO" id="GO:0005739">
    <property type="term" value="C:mitochondrion"/>
    <property type="evidence" value="ECO:0007669"/>
    <property type="project" value="TreeGrafter"/>
</dbReference>
<sequence length="269" mass="29920">MCFGAGRPMTDYLVTGVKVELEDGPPVREYRHGEGQRIRPSPSTAKLPRLTDSHGARYTYTYIPRAEGRGTYAVGRQIPNGAAPAPAPQQQVVVAAPVGYLYHPQNYLVEPPAAPAPQAPTHLYDPQTGHYVYAHPHHHHSFNNTTGGTAGTATPSPTALIPHHTSGYAYVYPPGTYNTNPGPAPVASSYIYGRTKEEVELDTRRIATARGAYKPRKIKPAEAEPDDMFWSREKNGDWHLRTYYQIENDLQPGLWKMDAERGYLCFHRE</sequence>
<evidence type="ECO:0000313" key="1">
    <source>
        <dbReference type="EMBL" id="KAF1997045.1"/>
    </source>
</evidence>
<dbReference type="EMBL" id="ML977618">
    <property type="protein sequence ID" value="KAF1997045.1"/>
    <property type="molecule type" value="Genomic_DNA"/>
</dbReference>
<dbReference type="AlphaFoldDB" id="A0A6A5WD34"/>
<proteinExistence type="predicted"/>
<protein>
    <submittedName>
        <fullName evidence="1">Uncharacterized protein</fullName>
    </submittedName>
</protein>
<reference evidence="1" key="1">
    <citation type="journal article" date="2020" name="Stud. Mycol.">
        <title>101 Dothideomycetes genomes: a test case for predicting lifestyles and emergence of pathogens.</title>
        <authorList>
            <person name="Haridas S."/>
            <person name="Albert R."/>
            <person name="Binder M."/>
            <person name="Bloem J."/>
            <person name="Labutti K."/>
            <person name="Salamov A."/>
            <person name="Andreopoulos B."/>
            <person name="Baker S."/>
            <person name="Barry K."/>
            <person name="Bills G."/>
            <person name="Bluhm B."/>
            <person name="Cannon C."/>
            <person name="Castanera R."/>
            <person name="Culley D."/>
            <person name="Daum C."/>
            <person name="Ezra D."/>
            <person name="Gonzalez J."/>
            <person name="Henrissat B."/>
            <person name="Kuo A."/>
            <person name="Liang C."/>
            <person name="Lipzen A."/>
            <person name="Lutzoni F."/>
            <person name="Magnuson J."/>
            <person name="Mondo S."/>
            <person name="Nolan M."/>
            <person name="Ohm R."/>
            <person name="Pangilinan J."/>
            <person name="Park H.-J."/>
            <person name="Ramirez L."/>
            <person name="Alfaro M."/>
            <person name="Sun H."/>
            <person name="Tritt A."/>
            <person name="Yoshinaga Y."/>
            <person name="Zwiers L.-H."/>
            <person name="Turgeon B."/>
            <person name="Goodwin S."/>
            <person name="Spatafora J."/>
            <person name="Crous P."/>
            <person name="Grigoriev I."/>
        </authorList>
    </citation>
    <scope>NUCLEOTIDE SEQUENCE</scope>
    <source>
        <strain evidence="1">CBS 123094</strain>
    </source>
</reference>
<keyword evidence="2" id="KW-1185">Reference proteome</keyword>
<organism evidence="1 2">
    <name type="scientific">Amniculicola lignicola CBS 123094</name>
    <dbReference type="NCBI Taxonomy" id="1392246"/>
    <lineage>
        <taxon>Eukaryota</taxon>
        <taxon>Fungi</taxon>
        <taxon>Dikarya</taxon>
        <taxon>Ascomycota</taxon>
        <taxon>Pezizomycotina</taxon>
        <taxon>Dothideomycetes</taxon>
        <taxon>Pleosporomycetidae</taxon>
        <taxon>Pleosporales</taxon>
        <taxon>Amniculicolaceae</taxon>
        <taxon>Amniculicola</taxon>
    </lineage>
</organism>